<feature type="signal peptide" evidence="1">
    <location>
        <begin position="1"/>
        <end position="16"/>
    </location>
</feature>
<protein>
    <submittedName>
        <fullName evidence="2">Uncharacterized protein</fullName>
    </submittedName>
</protein>
<feature type="non-terminal residue" evidence="2">
    <location>
        <position position="512"/>
    </location>
</feature>
<gene>
    <name evidence="2" type="ORF">PSACC_00885</name>
</gene>
<evidence type="ECO:0000313" key="3">
    <source>
        <dbReference type="Proteomes" id="UP000240830"/>
    </source>
</evidence>
<keyword evidence="3" id="KW-1185">Reference proteome</keyword>
<comment type="caution">
    <text evidence="2">The sequence shown here is derived from an EMBL/GenBank/DDBJ whole genome shotgun (WGS) entry which is preliminary data.</text>
</comment>
<organism evidence="2 3">
    <name type="scientific">Paramicrosporidium saccamoebae</name>
    <dbReference type="NCBI Taxonomy" id="1246581"/>
    <lineage>
        <taxon>Eukaryota</taxon>
        <taxon>Fungi</taxon>
        <taxon>Fungi incertae sedis</taxon>
        <taxon>Cryptomycota</taxon>
        <taxon>Cryptomycota incertae sedis</taxon>
        <taxon>Paramicrosporidium</taxon>
    </lineage>
</organism>
<dbReference type="EMBL" id="MTSL01000067">
    <property type="protein sequence ID" value="PJF19298.1"/>
    <property type="molecule type" value="Genomic_DNA"/>
</dbReference>
<name>A0A2H9TNF1_9FUNG</name>
<feature type="chain" id="PRO_5014122100" evidence="1">
    <location>
        <begin position="17"/>
        <end position="512"/>
    </location>
</feature>
<dbReference type="AlphaFoldDB" id="A0A2H9TNF1"/>
<dbReference type="Proteomes" id="UP000240830">
    <property type="component" value="Unassembled WGS sequence"/>
</dbReference>
<proteinExistence type="predicted"/>
<keyword evidence="1" id="KW-0732">Signal</keyword>
<accession>A0A2H9TNF1</accession>
<reference evidence="2 3" key="1">
    <citation type="submission" date="2016-10" db="EMBL/GenBank/DDBJ databases">
        <title>The genome of Paramicrosporidium saccamoebae is the missing link in understanding Cryptomycota and Microsporidia evolution.</title>
        <authorList>
            <person name="Quandt C.A."/>
            <person name="Beaudet D."/>
            <person name="Corsaro D."/>
            <person name="Michel R."/>
            <person name="Corradi N."/>
            <person name="James T."/>
        </authorList>
    </citation>
    <scope>NUCLEOTIDE SEQUENCE [LARGE SCALE GENOMIC DNA]</scope>
    <source>
        <strain evidence="2 3">KSL3</strain>
    </source>
</reference>
<evidence type="ECO:0000313" key="2">
    <source>
        <dbReference type="EMBL" id="PJF19298.1"/>
    </source>
</evidence>
<evidence type="ECO:0000256" key="1">
    <source>
        <dbReference type="SAM" id="SignalP"/>
    </source>
</evidence>
<sequence>MMYPVVLLLLIQLAGALEFGQLFRRKSLDYTVEHDGASRIIINAYRYGVTLGVWSDVLSVTSISDMQIRLISKNDKAMKSVGDTEQVKVQPGDVLIMYNTDAIDPDKYKDATAENLMTMIENVPYGTDLFGVLIKDEVVKSAPNYGFIKPFFNDNSGARIELLQSTVKVLFNTEDSATLTLDGFGYLTRNSESESWKARGGVALIREGRIIEVTEIEFTDTRTLFKKGDCVIMLAKIMEHTSVYSQMREMARDWIEGGIDALREAKYSDLAFFVAEIGDAVEYLEGVTVIGEGSVENGSFRTIMGTSFWGFEGDTMSVRCKNSSVIHITKNEEIRDSNVSDEFKLTSDLVKLSHLQPHDIVVIMVPSSILPWSADVATVKKTLSGCTDSSELRNALERLNLSNRFNVMAAFASDSIRSSKSLAAEPKKLLQMTGHGKLVFENVEYTKEDSMIMIKSTKVEAKATIVLKDNKVSITQIGGAVALIVNNEGLKYGTTVAFKNVYRKLQLEPGQG</sequence>